<accession>A0A1Y1V1D0</accession>
<evidence type="ECO:0000313" key="2">
    <source>
        <dbReference type="EMBL" id="ORX44983.1"/>
    </source>
</evidence>
<keyword evidence="1" id="KW-0175">Coiled coil</keyword>
<dbReference type="EMBL" id="MCFH01000042">
    <property type="protein sequence ID" value="ORX44983.1"/>
    <property type="molecule type" value="Genomic_DNA"/>
</dbReference>
<evidence type="ECO:0000313" key="3">
    <source>
        <dbReference type="Proteomes" id="UP000193719"/>
    </source>
</evidence>
<gene>
    <name evidence="2" type="ORF">BCR36DRAFT_358792</name>
</gene>
<feature type="coiled-coil region" evidence="1">
    <location>
        <begin position="129"/>
        <end position="163"/>
    </location>
</feature>
<protein>
    <submittedName>
        <fullName evidence="2">Uncharacterized protein</fullName>
    </submittedName>
</protein>
<reference evidence="2 3" key="1">
    <citation type="submission" date="2016-08" db="EMBL/GenBank/DDBJ databases">
        <title>Genomes of anaerobic fungi encode conserved fungal cellulosomes for biomass hydrolysis.</title>
        <authorList>
            <consortium name="DOE Joint Genome Institute"/>
            <person name="Haitjema C.H."/>
            <person name="Gilmore S.P."/>
            <person name="Henske J.K."/>
            <person name="Solomon K.V."/>
            <person name="De Groot R."/>
            <person name="Kuo A."/>
            <person name="Mondo S.J."/>
            <person name="Salamov A.A."/>
            <person name="Labutti K."/>
            <person name="Zhao Z."/>
            <person name="Chiniquy J."/>
            <person name="Barry K."/>
            <person name="Brewer H.M."/>
            <person name="Purvine S.O."/>
            <person name="Wright A.T."/>
            <person name="Boxma B."/>
            <person name="Van Alen T."/>
            <person name="Hackstein J.H."/>
            <person name="Baker S.E."/>
            <person name="Grigoriev I.V."/>
            <person name="O'Malley M.A."/>
        </authorList>
    </citation>
    <scope>NUCLEOTIDE SEQUENCE [LARGE SCALE GENOMIC DNA]</scope>
    <source>
        <strain evidence="3">finn</strain>
    </source>
</reference>
<reference evidence="2 3" key="2">
    <citation type="submission" date="2016-08" db="EMBL/GenBank/DDBJ databases">
        <title>Pervasive Adenine N6-methylation of Active Genes in Fungi.</title>
        <authorList>
            <consortium name="DOE Joint Genome Institute"/>
            <person name="Mondo S.J."/>
            <person name="Dannebaum R.O."/>
            <person name="Kuo R.C."/>
            <person name="Labutti K."/>
            <person name="Haridas S."/>
            <person name="Kuo A."/>
            <person name="Salamov A."/>
            <person name="Ahrendt S.R."/>
            <person name="Lipzen A."/>
            <person name="Sullivan W."/>
            <person name="Andreopoulos W.B."/>
            <person name="Clum A."/>
            <person name="Lindquist E."/>
            <person name="Daum C."/>
            <person name="Ramamoorthy G.K."/>
            <person name="Gryganskyi A."/>
            <person name="Culley D."/>
            <person name="Magnuson J.K."/>
            <person name="James T.Y."/>
            <person name="O'Malley M.A."/>
            <person name="Stajich J.E."/>
            <person name="Spatafora J.W."/>
            <person name="Visel A."/>
            <person name="Grigoriev I.V."/>
        </authorList>
    </citation>
    <scope>NUCLEOTIDE SEQUENCE [LARGE SCALE GENOMIC DNA]</scope>
    <source>
        <strain evidence="3">finn</strain>
    </source>
</reference>
<organism evidence="2 3">
    <name type="scientific">Piromyces finnis</name>
    <dbReference type="NCBI Taxonomy" id="1754191"/>
    <lineage>
        <taxon>Eukaryota</taxon>
        <taxon>Fungi</taxon>
        <taxon>Fungi incertae sedis</taxon>
        <taxon>Chytridiomycota</taxon>
        <taxon>Chytridiomycota incertae sedis</taxon>
        <taxon>Neocallimastigomycetes</taxon>
        <taxon>Neocallimastigales</taxon>
        <taxon>Neocallimastigaceae</taxon>
        <taxon>Piromyces</taxon>
    </lineage>
</organism>
<comment type="caution">
    <text evidence="2">The sequence shown here is derived from an EMBL/GenBank/DDBJ whole genome shotgun (WGS) entry which is preliminary data.</text>
</comment>
<keyword evidence="3" id="KW-1185">Reference proteome</keyword>
<evidence type="ECO:0000256" key="1">
    <source>
        <dbReference type="SAM" id="Coils"/>
    </source>
</evidence>
<dbReference type="AlphaFoldDB" id="A0A1Y1V1D0"/>
<dbReference type="Proteomes" id="UP000193719">
    <property type="component" value="Unassembled WGS sequence"/>
</dbReference>
<dbReference type="OrthoDB" id="2138696at2759"/>
<name>A0A1Y1V1D0_9FUNG</name>
<sequence>MIAGVEVACPPHWTEEEAGYGIHWETAKKIAYESNCDIDFVEFPLSYIVSGEQEIALEVRKKIEEYLEQAVKAEGGNVQYLSRQLVGFFKELLRRILFLLSLLLTPISKVFGLEKKTKNEYITIPDDDYNEFTSNSDNKEKDKECIEKEKIGKEEDIKKSKEEKKND</sequence>
<proteinExistence type="predicted"/>